<dbReference type="Proteomes" id="UP001249851">
    <property type="component" value="Unassembled WGS sequence"/>
</dbReference>
<dbReference type="InterPro" id="IPR001054">
    <property type="entry name" value="A/G_cyclase"/>
</dbReference>
<evidence type="ECO:0000256" key="6">
    <source>
        <dbReference type="ARBA" id="ARBA00023239"/>
    </source>
</evidence>
<dbReference type="Pfam" id="PF07714">
    <property type="entry name" value="PK_Tyr_Ser-Thr"/>
    <property type="match status" value="1"/>
</dbReference>
<dbReference type="InterPro" id="IPR029787">
    <property type="entry name" value="Nucleotide_cyclase"/>
</dbReference>
<dbReference type="InterPro" id="IPR028082">
    <property type="entry name" value="Peripla_BP_I"/>
</dbReference>
<keyword evidence="10" id="KW-1185">Reference proteome</keyword>
<feature type="signal peptide" evidence="7">
    <location>
        <begin position="1"/>
        <end position="22"/>
    </location>
</feature>
<dbReference type="InterPro" id="IPR001245">
    <property type="entry name" value="Ser-Thr/Tyr_kinase_cat_dom"/>
</dbReference>
<evidence type="ECO:0000256" key="4">
    <source>
        <dbReference type="ARBA" id="ARBA00022989"/>
    </source>
</evidence>
<keyword evidence="6" id="KW-0456">Lyase</keyword>
<evidence type="ECO:0000256" key="5">
    <source>
        <dbReference type="ARBA" id="ARBA00023136"/>
    </source>
</evidence>
<evidence type="ECO:0000259" key="8">
    <source>
        <dbReference type="PROSITE" id="PS50125"/>
    </source>
</evidence>
<dbReference type="GO" id="GO:0004672">
    <property type="term" value="F:protein kinase activity"/>
    <property type="evidence" value="ECO:0007669"/>
    <property type="project" value="InterPro"/>
</dbReference>
<dbReference type="SUPFAM" id="SSF56112">
    <property type="entry name" value="Protein kinase-like (PK-like)"/>
    <property type="match status" value="1"/>
</dbReference>
<sequence length="891" mass="101525">MAPAGTAPMKVLVLMLLASTFGFPFSLTEPTNYTVGLLIPMEKAHFTKKGKYYAAAITIAVEEINKQQNLLPGSSLSFIWNETNCYDEQKTIRPLMYQMYEARVSAIIGPACNCGTTARIAAAFNVPMISYMCSSPELSDKKRYPTFVRTYAQSTKIPEFLYKLLSHFKWTTVGILYEEGHWMAARQDIKKYFKQKKIDIRIEEKLPGFKEYANFPEKYKKPIEDSMERLKHNARIIIVLADFAYARETVLSAAQKVGLTEGDHVFIMFALDHDSVLSIQRNPKGWFTVPLVKGDPYYRCKYQQAFDSVLLIASNVYQNIKILEKFQDLVRQKSPEPPFYINIYNESEKAFPPMTAAFLYDAAYQYAVALNKTLASNEKPSGSNIIEKLINHEYDKENCPKNASLDHAFMKAVGDFTIRYNNESHFSLEFSMREGEKIMWPGGSQPKDSPKCGFDNERCPTGTSGTTKEIKFGRSDLEYFGTPMDDESPMCNGNSESQLLLGSLANVDKACESTRFGSFKMLDVRHDNLAHFIGATINPPNVCIVSEFYSRGSLQEILENKDVKLDHMFISSLVNDIVKLWTAPEILRMSVRPVNGTQKGDVYSFAIILSEFHIRQRPYGGSYLEPEDIIRRVTECEVPPFRPTVTTLIPWVEELRELMKTCWEEKPEARPDFHDIKKSMQRILNNSGIKNNIFDNVVYMMEKYADNLEDLVSERTVQLLEEKKKTDALLDRILPRPVAEQLKRGISVEAESFHEVSIYFSDIVGFTELSSESTPMQVVTLLNDLYTLFDDIISEFDVYKVETIGDAYMVVSGLPIRNGHNHAKEIARMAIHLIEGVKEDFTVCHKPDHKIELRVGIHSGLRIHISEATKSILEMLGGFVIQERGDVFLKQ</sequence>
<feature type="domain" description="Guanylate cyclase" evidence="8">
    <location>
        <begin position="757"/>
        <end position="860"/>
    </location>
</feature>
<dbReference type="SUPFAM" id="SSF53822">
    <property type="entry name" value="Periplasmic binding protein-like I"/>
    <property type="match status" value="1"/>
</dbReference>
<dbReference type="CDD" id="cd07302">
    <property type="entry name" value="CHD"/>
    <property type="match status" value="1"/>
</dbReference>
<dbReference type="GO" id="GO:0035556">
    <property type="term" value="P:intracellular signal transduction"/>
    <property type="evidence" value="ECO:0007669"/>
    <property type="project" value="InterPro"/>
</dbReference>
<dbReference type="GO" id="GO:0007168">
    <property type="term" value="P:receptor guanylyl cyclase signaling pathway"/>
    <property type="evidence" value="ECO:0007669"/>
    <property type="project" value="TreeGrafter"/>
</dbReference>
<dbReference type="Pfam" id="PF01094">
    <property type="entry name" value="ANF_receptor"/>
    <property type="match status" value="1"/>
</dbReference>
<dbReference type="Gene3D" id="3.30.70.1230">
    <property type="entry name" value="Nucleotide cyclase"/>
    <property type="match status" value="1"/>
</dbReference>
<name>A0AAD9R2R3_ACRCE</name>
<dbReference type="InterPro" id="IPR011009">
    <property type="entry name" value="Kinase-like_dom_sf"/>
</dbReference>
<dbReference type="GO" id="GO:0004383">
    <property type="term" value="F:guanylate cyclase activity"/>
    <property type="evidence" value="ECO:0007669"/>
    <property type="project" value="TreeGrafter"/>
</dbReference>
<dbReference type="PANTHER" id="PTHR11920:SF501">
    <property type="entry name" value="GUANYLATE CYCLASE 32E"/>
    <property type="match status" value="1"/>
</dbReference>
<evidence type="ECO:0000256" key="7">
    <source>
        <dbReference type="SAM" id="SignalP"/>
    </source>
</evidence>
<dbReference type="Gene3D" id="3.40.50.2300">
    <property type="match status" value="2"/>
</dbReference>
<keyword evidence="4" id="KW-1133">Transmembrane helix</keyword>
<keyword evidence="5" id="KW-0472">Membrane</keyword>
<dbReference type="GO" id="GO:0004016">
    <property type="term" value="F:adenylate cyclase activity"/>
    <property type="evidence" value="ECO:0007669"/>
    <property type="project" value="TreeGrafter"/>
</dbReference>
<proteinExistence type="predicted"/>
<evidence type="ECO:0000256" key="2">
    <source>
        <dbReference type="ARBA" id="ARBA00022692"/>
    </source>
</evidence>
<dbReference type="Gene3D" id="1.10.510.10">
    <property type="entry name" value="Transferase(Phosphotransferase) domain 1"/>
    <property type="match status" value="2"/>
</dbReference>
<dbReference type="PROSITE" id="PS50125">
    <property type="entry name" value="GUANYLATE_CYCLASE_2"/>
    <property type="match status" value="1"/>
</dbReference>
<dbReference type="GO" id="GO:0005886">
    <property type="term" value="C:plasma membrane"/>
    <property type="evidence" value="ECO:0007669"/>
    <property type="project" value="TreeGrafter"/>
</dbReference>
<keyword evidence="7" id="KW-0732">Signal</keyword>
<evidence type="ECO:0000313" key="9">
    <source>
        <dbReference type="EMBL" id="KAK2572038.1"/>
    </source>
</evidence>
<reference evidence="9" key="1">
    <citation type="journal article" date="2023" name="G3 (Bethesda)">
        <title>Whole genome assembly and annotation of the endangered Caribbean coral Acropora cervicornis.</title>
        <authorList>
            <person name="Selwyn J.D."/>
            <person name="Vollmer S.V."/>
        </authorList>
    </citation>
    <scope>NUCLEOTIDE SEQUENCE</scope>
    <source>
        <strain evidence="9">K2</strain>
    </source>
</reference>
<dbReference type="GO" id="GO:0001653">
    <property type="term" value="F:peptide receptor activity"/>
    <property type="evidence" value="ECO:0007669"/>
    <property type="project" value="TreeGrafter"/>
</dbReference>
<keyword evidence="3" id="KW-0547">Nucleotide-binding</keyword>
<dbReference type="SMART" id="SM00044">
    <property type="entry name" value="CYCc"/>
    <property type="match status" value="1"/>
</dbReference>
<dbReference type="AlphaFoldDB" id="A0AAD9R2R3"/>
<feature type="chain" id="PRO_5041958702" evidence="7">
    <location>
        <begin position="23"/>
        <end position="891"/>
    </location>
</feature>
<evidence type="ECO:0000313" key="10">
    <source>
        <dbReference type="Proteomes" id="UP001249851"/>
    </source>
</evidence>
<organism evidence="9 10">
    <name type="scientific">Acropora cervicornis</name>
    <name type="common">Staghorn coral</name>
    <dbReference type="NCBI Taxonomy" id="6130"/>
    <lineage>
        <taxon>Eukaryota</taxon>
        <taxon>Metazoa</taxon>
        <taxon>Cnidaria</taxon>
        <taxon>Anthozoa</taxon>
        <taxon>Hexacorallia</taxon>
        <taxon>Scleractinia</taxon>
        <taxon>Astrocoeniina</taxon>
        <taxon>Acroporidae</taxon>
        <taxon>Acropora</taxon>
    </lineage>
</organism>
<keyword evidence="9" id="KW-0675">Receptor</keyword>
<evidence type="ECO:0000256" key="1">
    <source>
        <dbReference type="ARBA" id="ARBA00004167"/>
    </source>
</evidence>
<accession>A0AAD9R2R3</accession>
<dbReference type="EMBL" id="JARQWQ010000005">
    <property type="protein sequence ID" value="KAK2572038.1"/>
    <property type="molecule type" value="Genomic_DNA"/>
</dbReference>
<dbReference type="PANTHER" id="PTHR11920">
    <property type="entry name" value="GUANYLYL CYCLASE"/>
    <property type="match status" value="1"/>
</dbReference>
<evidence type="ECO:0000256" key="3">
    <source>
        <dbReference type="ARBA" id="ARBA00022741"/>
    </source>
</evidence>
<protein>
    <submittedName>
        <fullName evidence="9">Atrial natriuretic peptide receptor 2</fullName>
    </submittedName>
</protein>
<comment type="subcellular location">
    <subcellularLocation>
        <location evidence="1">Membrane</location>
        <topology evidence="1">Single-pass membrane protein</topology>
    </subcellularLocation>
</comment>
<dbReference type="InterPro" id="IPR050401">
    <property type="entry name" value="Cyclic_nucleotide_synthase"/>
</dbReference>
<keyword evidence="2" id="KW-0812">Transmembrane</keyword>
<dbReference type="GO" id="GO:0000166">
    <property type="term" value="F:nucleotide binding"/>
    <property type="evidence" value="ECO:0007669"/>
    <property type="project" value="UniProtKB-KW"/>
</dbReference>
<comment type="caution">
    <text evidence="9">The sequence shown here is derived from an EMBL/GenBank/DDBJ whole genome shotgun (WGS) entry which is preliminary data.</text>
</comment>
<dbReference type="Pfam" id="PF00211">
    <property type="entry name" value="Guanylate_cyc"/>
    <property type="match status" value="1"/>
</dbReference>
<reference evidence="9" key="2">
    <citation type="journal article" date="2023" name="Science">
        <title>Genomic signatures of disease resistance in endangered staghorn corals.</title>
        <authorList>
            <person name="Vollmer S.V."/>
            <person name="Selwyn J.D."/>
            <person name="Despard B.A."/>
            <person name="Roesel C.L."/>
        </authorList>
    </citation>
    <scope>NUCLEOTIDE SEQUENCE</scope>
    <source>
        <strain evidence="9">K2</strain>
    </source>
</reference>
<dbReference type="SUPFAM" id="SSF55073">
    <property type="entry name" value="Nucleotide cyclase"/>
    <property type="match status" value="1"/>
</dbReference>
<dbReference type="InterPro" id="IPR001828">
    <property type="entry name" value="ANF_lig-bd_rcpt"/>
</dbReference>
<gene>
    <name evidence="9" type="ORF">P5673_003470</name>
</gene>